<feature type="region of interest" description="Disordered" evidence="1">
    <location>
        <begin position="395"/>
        <end position="895"/>
    </location>
</feature>
<dbReference type="EMBL" id="JPKY01000025">
    <property type="protein sequence ID" value="KFH45937.1"/>
    <property type="molecule type" value="Genomic_DNA"/>
</dbReference>
<feature type="compositionally biased region" description="Basic and acidic residues" evidence="1">
    <location>
        <begin position="872"/>
        <end position="887"/>
    </location>
</feature>
<feature type="compositionally biased region" description="Polar residues" evidence="1">
    <location>
        <begin position="835"/>
        <end position="844"/>
    </location>
</feature>
<keyword evidence="3" id="KW-1185">Reference proteome</keyword>
<dbReference type="HOGENOM" id="CLU_005167_0_0_1"/>
<comment type="caution">
    <text evidence="2">The sequence shown here is derived from an EMBL/GenBank/DDBJ whole genome shotgun (WGS) entry which is preliminary data.</text>
</comment>
<evidence type="ECO:0000313" key="2">
    <source>
        <dbReference type="EMBL" id="KFH45937.1"/>
    </source>
</evidence>
<feature type="compositionally biased region" description="Basic and acidic residues" evidence="1">
    <location>
        <begin position="1"/>
        <end position="23"/>
    </location>
</feature>
<evidence type="ECO:0000313" key="3">
    <source>
        <dbReference type="Proteomes" id="UP000029964"/>
    </source>
</evidence>
<feature type="compositionally biased region" description="Low complexity" evidence="1">
    <location>
        <begin position="435"/>
        <end position="445"/>
    </location>
</feature>
<feature type="compositionally biased region" description="Basic and acidic residues" evidence="1">
    <location>
        <begin position="492"/>
        <end position="510"/>
    </location>
</feature>
<name>A0A086T9A5_HAPC1</name>
<feature type="region of interest" description="Disordered" evidence="1">
    <location>
        <begin position="1"/>
        <end position="175"/>
    </location>
</feature>
<feature type="compositionally biased region" description="Pro residues" evidence="1">
    <location>
        <begin position="718"/>
        <end position="754"/>
    </location>
</feature>
<reference evidence="3" key="1">
    <citation type="journal article" date="2014" name="Genome Announc.">
        <title>Genome sequence and annotation of Acremonium chrysogenum, producer of the beta-lactam antibiotic cephalosporin C.</title>
        <authorList>
            <person name="Terfehr D."/>
            <person name="Dahlmann T.A."/>
            <person name="Specht T."/>
            <person name="Zadra I."/>
            <person name="Kuernsteiner H."/>
            <person name="Kueck U."/>
        </authorList>
    </citation>
    <scope>NUCLEOTIDE SEQUENCE [LARGE SCALE GENOMIC DNA]</scope>
    <source>
        <strain evidence="3">ATCC 11550 / CBS 779.69 / DSM 880 / IAM 14645 / JCM 23072 / IMI 49137</strain>
    </source>
</reference>
<organism evidence="2 3">
    <name type="scientific">Hapsidospora chrysogenum (strain ATCC 11550 / CBS 779.69 / DSM 880 / IAM 14645 / JCM 23072 / IMI 49137)</name>
    <name type="common">Acremonium chrysogenum</name>
    <dbReference type="NCBI Taxonomy" id="857340"/>
    <lineage>
        <taxon>Eukaryota</taxon>
        <taxon>Fungi</taxon>
        <taxon>Dikarya</taxon>
        <taxon>Ascomycota</taxon>
        <taxon>Pezizomycotina</taxon>
        <taxon>Sordariomycetes</taxon>
        <taxon>Hypocreomycetidae</taxon>
        <taxon>Hypocreales</taxon>
        <taxon>Bionectriaceae</taxon>
        <taxon>Hapsidospora</taxon>
    </lineage>
</organism>
<accession>A0A086T9A5</accession>
<feature type="compositionally biased region" description="Basic and acidic residues" evidence="1">
    <location>
        <begin position="58"/>
        <end position="162"/>
    </location>
</feature>
<feature type="compositionally biased region" description="Low complexity" evidence="1">
    <location>
        <begin position="675"/>
        <end position="697"/>
    </location>
</feature>
<feature type="compositionally biased region" description="Low complexity" evidence="1">
    <location>
        <begin position="611"/>
        <end position="620"/>
    </location>
</feature>
<dbReference type="Proteomes" id="UP000029964">
    <property type="component" value="Unassembled WGS sequence"/>
</dbReference>
<dbReference type="OrthoDB" id="3561737at2759"/>
<feature type="compositionally biased region" description="Basic and acidic residues" evidence="1">
    <location>
        <begin position="815"/>
        <end position="833"/>
    </location>
</feature>
<evidence type="ECO:0008006" key="4">
    <source>
        <dbReference type="Google" id="ProtNLM"/>
    </source>
</evidence>
<dbReference type="PANTHER" id="PTHR35487:SF1">
    <property type="entry name" value="DUF3824 DOMAIN-CONTAINING PROTEIN"/>
    <property type="match status" value="1"/>
</dbReference>
<dbReference type="AlphaFoldDB" id="A0A086T9A5"/>
<dbReference type="PANTHER" id="PTHR35487">
    <property type="entry name" value="DUF3824 DOMAIN-CONTAINING PROTEIN"/>
    <property type="match status" value="1"/>
</dbReference>
<feature type="compositionally biased region" description="Basic and acidic residues" evidence="1">
    <location>
        <begin position="621"/>
        <end position="650"/>
    </location>
</feature>
<proteinExistence type="predicted"/>
<evidence type="ECO:0000256" key="1">
    <source>
        <dbReference type="SAM" id="MobiDB-lite"/>
    </source>
</evidence>
<dbReference type="STRING" id="857340.A0A086T9A5"/>
<feature type="region of interest" description="Disordered" evidence="1">
    <location>
        <begin position="185"/>
        <end position="204"/>
    </location>
</feature>
<feature type="compositionally biased region" description="Basic and acidic residues" evidence="1">
    <location>
        <begin position="845"/>
        <end position="863"/>
    </location>
</feature>
<protein>
    <recommendedName>
        <fullName evidence="4">DUF3824 domain-containing protein</fullName>
    </recommendedName>
</protein>
<feature type="compositionally biased region" description="Low complexity" evidence="1">
    <location>
        <begin position="472"/>
        <end position="483"/>
    </location>
</feature>
<gene>
    <name evidence="2" type="ORF">ACRE_032120</name>
</gene>
<sequence length="971" mass="110335">MGDVYRESRYRDYDPPSDDDRYNRTTVRRYKVKPSRDDQYETVEVDDDYRSRHSGHPRSRDDYHDYDYERRSERPRSSYEPPDDRHRGAYHGRDREDRDYHSRKDSGRDRIMVYEGKDSDHDDRRSRHAHHDDDLRIERRVEERYEDAHGHDVDHYRKETEYYARPSPPPSPVVIRERPREPQKIIVQEAPSPPTVVIPRQDPGIMVIRDKESGREVARRDHGRGEDEYYYRHERRDVGPYRGDVDRERERDREYAMARYDRYRRDQGYSSDEDDYVVRRRVVRRERSESPHHKRHLAAGALAGAGLTALINSRRDDDGDLPENRGRKIIAGSALGALGTEFARRAHSAYEERHGDGRESPDHHSHLKKGLGIAAVALAAAGAAKYYQANKIEKEEAHRGRSRRRGRSRSSGYSVSRSRSRTKSRRRSLSTVAKAALGTAATAGLVQHYRNKSKSRHESRSRSKSRLRRAAEIGGAAAAAGVATKVWKNHKDKKERESRSQSRAGSRDLDFSDDESDYRRRRSLDRRSPSRSRSVSRARSVRRSDTVTDPELGLVEYGHDPLGPEPSSRGYESEAEERRRRRRRRRDRSISDDESDGPGRKRSKSRLRDMAAAGAAAIGIKEYKDKHDREKRERKTREPRSRDRDSERSRDRSRRRRDDDPDGYFDDRPGSPPITSGGAYYPPYPSTPGAGPAAPGYNQYSNQSAEYPTYMPQDYTGYPPPPAPGPPPAGPPPAASYPAPPPGPPAPGPPPGPPGGGGNIPPDHSDGVNEAYPGSAGRKPPPASKSVSFIDPSLSSPTIGRPKIDHPSHAGTGDTPHRDRSINNRQRWRDIPDQRSLQRGSSDPSADRPMVRRQPRNRDSRDSEGEEDVEFLPDRFDSHGRPLDARSARQYPHDGQWTMRRGEFERRPRRPGDWDVRGAWQVGGTDPEAVERMVRGVTGALDGRGGWIGVLGSVLNSGLLGGPETRPKTSG</sequence>
<feature type="compositionally biased region" description="Basic residues" evidence="1">
    <location>
        <begin position="418"/>
        <end position="428"/>
    </location>
</feature>